<keyword evidence="4 10" id="KW-0028">Amino-acid biosynthesis</keyword>
<evidence type="ECO:0000256" key="3">
    <source>
        <dbReference type="ARBA" id="ARBA00022490"/>
    </source>
</evidence>
<dbReference type="Gene3D" id="3.40.50.1820">
    <property type="entry name" value="alpha/beta hydrolase"/>
    <property type="match status" value="1"/>
</dbReference>
<dbReference type="Pfam" id="PF00571">
    <property type="entry name" value="CBS"/>
    <property type="match status" value="2"/>
</dbReference>
<dbReference type="GO" id="GO:0009092">
    <property type="term" value="P:homoserine metabolic process"/>
    <property type="evidence" value="ECO:0007669"/>
    <property type="project" value="TreeGrafter"/>
</dbReference>
<dbReference type="UniPathway" id="UPA00051">
    <property type="reaction ID" value="UER00074"/>
</dbReference>
<dbReference type="HAMAP" id="MF_00296">
    <property type="entry name" value="MetX_acyltransf"/>
    <property type="match status" value="1"/>
</dbReference>
<dbReference type="NCBIfam" id="NF001209">
    <property type="entry name" value="PRK00175.1"/>
    <property type="match status" value="1"/>
</dbReference>
<keyword evidence="14" id="KW-1185">Reference proteome</keyword>
<dbReference type="EC" id="2.3.1.31" evidence="10"/>
<protein>
    <recommendedName>
        <fullName evidence="10">Homoserine O-acetyltransferase</fullName>
        <shortName evidence="10">HAT</shortName>
        <ecNumber evidence="10">2.3.1.31</ecNumber>
    </recommendedName>
    <alternativeName>
        <fullName evidence="10">Homoserine transacetylase</fullName>
        <shortName evidence="10">HTA</shortName>
    </alternativeName>
</protein>
<keyword evidence="5 10" id="KW-0808">Transferase</keyword>
<evidence type="ECO:0000256" key="6">
    <source>
        <dbReference type="ARBA" id="ARBA00023122"/>
    </source>
</evidence>
<proteinExistence type="inferred from homology"/>
<comment type="caution">
    <text evidence="10">Lacks conserved residue(s) required for the propagation of feature annotation.</text>
</comment>
<dbReference type="SUPFAM" id="SSF53474">
    <property type="entry name" value="alpha/beta-Hydrolases"/>
    <property type="match status" value="1"/>
</dbReference>
<dbReference type="CDD" id="cd04605">
    <property type="entry name" value="CBS_pair_arch_MET2_assoc"/>
    <property type="match status" value="1"/>
</dbReference>
<feature type="domain" description="CBS" evidence="12">
    <location>
        <begin position="446"/>
        <end position="498"/>
    </location>
</feature>
<evidence type="ECO:0000256" key="11">
    <source>
        <dbReference type="PROSITE-ProRule" id="PRU00703"/>
    </source>
</evidence>
<evidence type="ECO:0000256" key="2">
    <source>
        <dbReference type="ARBA" id="ARBA00011738"/>
    </source>
</evidence>
<name>A0A1V6MZW6_METAZ</name>
<evidence type="ECO:0000256" key="1">
    <source>
        <dbReference type="ARBA" id="ARBA00003082"/>
    </source>
</evidence>
<reference evidence="13 14" key="1">
    <citation type="submission" date="2014-12" db="EMBL/GenBank/DDBJ databases">
        <title>Genome sequence of Methanobrevibacter arboriphilicus DH1, DSM1125.</title>
        <authorList>
            <person name="Poehlein A."/>
            <person name="Thauer R.K."/>
            <person name="Seedorf H."/>
            <person name="Daniel R."/>
        </authorList>
    </citation>
    <scope>NUCLEOTIDE SEQUENCE [LARGE SCALE GENOMIC DNA]</scope>
    <source>
        <strain evidence="13 14">DH1</strain>
    </source>
</reference>
<sequence length="498" mass="55663">MKNIIYVVTMKKESVGSVETKFFNMDKDLKLESGKILKDVTIAYETYGKLNKEKNNAILVCHALSGDAHAAGWHYEDKKPGWWEILIGPGKALDSEKYFIISSNILGGCSGSTGPSSINPATSKTYNLDFPVITIKDMVKAQKKLVENLNIDKLLAVVGGSMGGMQVLQWIVSYPDMVKKAIPIATTAHSSPQQIAFNEVGRQAIITDSHWNNGDYYDKEIGPRNGLALARMIAHITYLSDESMYEKFGRDLKDKKEVSYDFSMDFQVESYLHYQGDAFVKRFDANSYLYITKAIDYFDLSSNGSLIEGFKNIKSKVQVIAIDSDWLYPPDQSKDILMALNANSVDVSYAELKSTYGHDAFLLEGGQLNYVVANFLTNTLAEDLMDENVSTIKKDMELKDVAMLMMSDYVTHLPVVNEDNRLLGIVTAWDLSKSIALNCSSLDEIMTKNVITCKSDETIDSISRKMRENDISCLPVVDDDFKIEGIITTDQISHLLSD</sequence>
<dbReference type="InterPro" id="IPR008220">
    <property type="entry name" value="HAT_MetX-like"/>
</dbReference>
<dbReference type="Pfam" id="PF00561">
    <property type="entry name" value="Abhydrolase_1"/>
    <property type="match status" value="1"/>
</dbReference>
<keyword evidence="6 11" id="KW-0129">CBS domain</keyword>
<evidence type="ECO:0000256" key="7">
    <source>
        <dbReference type="ARBA" id="ARBA00023167"/>
    </source>
</evidence>
<dbReference type="PANTHER" id="PTHR32268">
    <property type="entry name" value="HOMOSERINE O-ACETYLTRANSFERASE"/>
    <property type="match status" value="1"/>
</dbReference>
<comment type="caution">
    <text evidence="13">The sequence shown here is derived from an EMBL/GenBank/DDBJ whole genome shotgun (WGS) entry which is preliminary data.</text>
</comment>
<evidence type="ECO:0000256" key="10">
    <source>
        <dbReference type="HAMAP-Rule" id="MF_00296"/>
    </source>
</evidence>
<evidence type="ECO:0000256" key="9">
    <source>
        <dbReference type="ARBA" id="ARBA00049043"/>
    </source>
</evidence>
<dbReference type="Gene3D" id="3.10.580.10">
    <property type="entry name" value="CBS-domain"/>
    <property type="match status" value="1"/>
</dbReference>
<feature type="binding site" evidence="10">
    <location>
        <position position="231"/>
    </location>
    <ligand>
        <name>substrate</name>
    </ligand>
</feature>
<comment type="subunit">
    <text evidence="2 10">Homodimer.</text>
</comment>
<comment type="subcellular location">
    <subcellularLocation>
        <location evidence="10">Cytoplasm</location>
    </subcellularLocation>
</comment>
<keyword evidence="7 10" id="KW-0486">Methionine biosynthesis</keyword>
<comment type="pathway">
    <text evidence="10">Amino-acid biosynthesis; L-methionine biosynthesis via de novo pathway; O-acetyl-L-homoserine from L-homoserine: step 1/1.</text>
</comment>
<evidence type="ECO:0000313" key="13">
    <source>
        <dbReference type="EMBL" id="OQD57978.1"/>
    </source>
</evidence>
<dbReference type="InterPro" id="IPR000073">
    <property type="entry name" value="AB_hydrolase_1"/>
</dbReference>
<feature type="active site" evidence="10">
    <location>
        <position position="358"/>
    </location>
</feature>
<dbReference type="SMART" id="SM00116">
    <property type="entry name" value="CBS"/>
    <property type="match status" value="2"/>
</dbReference>
<dbReference type="InterPro" id="IPR000644">
    <property type="entry name" value="CBS_dom"/>
</dbReference>
<dbReference type="SUPFAM" id="SSF54631">
    <property type="entry name" value="CBS-domain pair"/>
    <property type="match status" value="1"/>
</dbReference>
<evidence type="ECO:0000256" key="4">
    <source>
        <dbReference type="ARBA" id="ARBA00022605"/>
    </source>
</evidence>
<dbReference type="EMBL" id="JXMW01000031">
    <property type="protein sequence ID" value="OQD57978.1"/>
    <property type="molecule type" value="Genomic_DNA"/>
</dbReference>
<feature type="active site" description="Nucleophile" evidence="10">
    <location>
        <position position="161"/>
    </location>
</feature>
<dbReference type="InterPro" id="IPR046342">
    <property type="entry name" value="CBS_dom_sf"/>
</dbReference>
<keyword evidence="3 10" id="KW-0963">Cytoplasm</keyword>
<organism evidence="13 14">
    <name type="scientific">Methanobrevibacter arboriphilus JCM 13429 = DSM 1125</name>
    <dbReference type="NCBI Taxonomy" id="1300164"/>
    <lineage>
        <taxon>Archaea</taxon>
        <taxon>Methanobacteriati</taxon>
        <taxon>Methanobacteriota</taxon>
        <taxon>Methanomada group</taxon>
        <taxon>Methanobacteria</taxon>
        <taxon>Methanobacteriales</taxon>
        <taxon>Methanobacteriaceae</taxon>
        <taxon>Methanobrevibacter</taxon>
    </lineage>
</organism>
<evidence type="ECO:0000259" key="12">
    <source>
        <dbReference type="PROSITE" id="PS51371"/>
    </source>
</evidence>
<dbReference type="Proteomes" id="UP000191661">
    <property type="component" value="Unassembled WGS sequence"/>
</dbReference>
<feature type="binding site" evidence="10">
    <location>
        <position position="359"/>
    </location>
    <ligand>
        <name>substrate</name>
    </ligand>
</feature>
<evidence type="ECO:0000313" key="14">
    <source>
        <dbReference type="Proteomes" id="UP000191661"/>
    </source>
</evidence>
<gene>
    <name evidence="13" type="primary">metX2</name>
    <name evidence="10" type="synonym">metXA</name>
    <name evidence="13" type="ORF">MBBAR_31c00140</name>
</gene>
<dbReference type="FunFam" id="1.10.1740.110:FF:000001">
    <property type="entry name" value="Homoserine O-acetyltransferase"/>
    <property type="match status" value="1"/>
</dbReference>
<dbReference type="GO" id="GO:0005737">
    <property type="term" value="C:cytoplasm"/>
    <property type="evidence" value="ECO:0007669"/>
    <property type="project" value="UniProtKB-SubCell"/>
</dbReference>
<evidence type="ECO:0000256" key="5">
    <source>
        <dbReference type="ARBA" id="ARBA00022679"/>
    </source>
</evidence>
<accession>A0A1V6MZW6</accession>
<comment type="function">
    <text evidence="1 10">Transfers an acetyl group from acetyl-CoA to L-homoserine, forming acetyl-L-homoserine.</text>
</comment>
<dbReference type="AlphaFoldDB" id="A0A1V6MZW6"/>
<dbReference type="Gene3D" id="1.10.1740.110">
    <property type="match status" value="1"/>
</dbReference>
<keyword evidence="8 10" id="KW-0012">Acyltransferase</keyword>
<dbReference type="NCBIfam" id="TIGR01392">
    <property type="entry name" value="homoserO_Ac_trn"/>
    <property type="match status" value="1"/>
</dbReference>
<dbReference type="GO" id="GO:0009086">
    <property type="term" value="P:methionine biosynthetic process"/>
    <property type="evidence" value="ECO:0007669"/>
    <property type="project" value="UniProtKB-UniRule"/>
</dbReference>
<feature type="domain" description="CBS" evidence="12">
    <location>
        <begin position="385"/>
        <end position="444"/>
    </location>
</feature>
<comment type="catalytic activity">
    <reaction evidence="9 10">
        <text>L-homoserine + acetyl-CoA = O-acetyl-L-homoserine + CoA</text>
        <dbReference type="Rhea" id="RHEA:13701"/>
        <dbReference type="ChEBI" id="CHEBI:57287"/>
        <dbReference type="ChEBI" id="CHEBI:57288"/>
        <dbReference type="ChEBI" id="CHEBI:57476"/>
        <dbReference type="ChEBI" id="CHEBI:57716"/>
        <dbReference type="EC" id="2.3.1.31"/>
    </reaction>
</comment>
<evidence type="ECO:0000256" key="8">
    <source>
        <dbReference type="ARBA" id="ARBA00023315"/>
    </source>
</evidence>
<dbReference type="PANTHER" id="PTHR32268:SF11">
    <property type="entry name" value="HOMOSERINE O-ACETYLTRANSFERASE"/>
    <property type="match status" value="1"/>
</dbReference>
<dbReference type="InterPro" id="IPR029058">
    <property type="entry name" value="AB_hydrolase_fold"/>
</dbReference>
<dbReference type="PROSITE" id="PS51371">
    <property type="entry name" value="CBS"/>
    <property type="match status" value="2"/>
</dbReference>
<feature type="active site" evidence="10">
    <location>
        <position position="325"/>
    </location>
</feature>
<comment type="similarity">
    <text evidence="10">Belongs to the AB hydrolase superfamily. MetX family.</text>
</comment>
<dbReference type="GO" id="GO:0004414">
    <property type="term" value="F:homoserine O-acetyltransferase activity"/>
    <property type="evidence" value="ECO:0007669"/>
    <property type="project" value="UniProtKB-UniRule"/>
</dbReference>